<reference evidence="20" key="1">
    <citation type="submission" date="2023-07" db="EMBL/GenBank/DDBJ databases">
        <title>30 novel species of actinomycetes from the DSMZ collection.</title>
        <authorList>
            <person name="Nouioui I."/>
        </authorList>
    </citation>
    <scope>NUCLEOTIDE SEQUENCE [LARGE SCALE GENOMIC DNA]</scope>
    <source>
        <strain evidence="20">DSM 44399</strain>
    </source>
</reference>
<evidence type="ECO:0000313" key="20">
    <source>
        <dbReference type="Proteomes" id="UP001183176"/>
    </source>
</evidence>
<dbReference type="InterPro" id="IPR045865">
    <property type="entry name" value="ACT-like_dom_sf"/>
</dbReference>
<evidence type="ECO:0000256" key="17">
    <source>
        <dbReference type="RuleBase" id="RU004249"/>
    </source>
</evidence>
<dbReference type="Gene3D" id="3.40.1160.10">
    <property type="entry name" value="Acetylglutamate kinase-like"/>
    <property type="match status" value="1"/>
</dbReference>
<dbReference type="PIRSF" id="PIRSF000726">
    <property type="entry name" value="Asp_kin"/>
    <property type="match status" value="1"/>
</dbReference>
<dbReference type="CDD" id="cd04936">
    <property type="entry name" value="ACT_AKii-LysC-BS-like_2"/>
    <property type="match status" value="1"/>
</dbReference>
<dbReference type="Proteomes" id="UP001183176">
    <property type="component" value="Unassembled WGS sequence"/>
</dbReference>
<evidence type="ECO:0000256" key="14">
    <source>
        <dbReference type="ARBA" id="ARBA00023154"/>
    </source>
</evidence>
<dbReference type="InterPro" id="IPR005260">
    <property type="entry name" value="Asp_kin_monofn"/>
</dbReference>
<evidence type="ECO:0000256" key="1">
    <source>
        <dbReference type="ARBA" id="ARBA00002843"/>
    </source>
</evidence>
<dbReference type="CDD" id="cd04261">
    <property type="entry name" value="AAK_AKii-LysC-BS"/>
    <property type="match status" value="1"/>
</dbReference>
<dbReference type="NCBIfam" id="NF005153">
    <property type="entry name" value="PRK06635.1-1"/>
    <property type="match status" value="1"/>
</dbReference>
<name>A0ABU2JFE0_9ACTN</name>
<dbReference type="Gene3D" id="3.30.2130.10">
    <property type="entry name" value="VC0802-like"/>
    <property type="match status" value="1"/>
</dbReference>
<dbReference type="InterPro" id="IPR041740">
    <property type="entry name" value="AKii-LysC-BS"/>
</dbReference>
<comment type="pathway">
    <text evidence="2 17">Amino-acid biosynthesis; L-lysine biosynthesis via DAP pathway; (S)-tetrahydrodipicolinate from L-aspartate: step 1/4.</text>
</comment>
<evidence type="ECO:0000256" key="3">
    <source>
        <dbReference type="ARBA" id="ARBA00004986"/>
    </source>
</evidence>
<evidence type="ECO:0000259" key="18">
    <source>
        <dbReference type="PROSITE" id="PS51671"/>
    </source>
</evidence>
<organism evidence="19 20">
    <name type="scientific">Jatrophihabitans lederbergiae</name>
    <dbReference type="NCBI Taxonomy" id="3075547"/>
    <lineage>
        <taxon>Bacteria</taxon>
        <taxon>Bacillati</taxon>
        <taxon>Actinomycetota</taxon>
        <taxon>Actinomycetes</taxon>
        <taxon>Jatrophihabitantales</taxon>
        <taxon>Jatrophihabitantaceae</taxon>
        <taxon>Jatrophihabitans</taxon>
    </lineage>
</organism>
<dbReference type="PANTHER" id="PTHR21499">
    <property type="entry name" value="ASPARTATE KINASE"/>
    <property type="match status" value="1"/>
</dbReference>
<dbReference type="Pfam" id="PF22468">
    <property type="entry name" value="ACT_9"/>
    <property type="match status" value="2"/>
</dbReference>
<evidence type="ECO:0000256" key="8">
    <source>
        <dbReference type="ARBA" id="ARBA00022605"/>
    </source>
</evidence>
<dbReference type="EMBL" id="JAVREH010000049">
    <property type="protein sequence ID" value="MDT0263717.1"/>
    <property type="molecule type" value="Genomic_DNA"/>
</dbReference>
<keyword evidence="14" id="KW-0457">Lysine biosynthesis</keyword>
<proteinExistence type="inferred from homology"/>
<dbReference type="PANTHER" id="PTHR21499:SF3">
    <property type="entry name" value="ASPARTOKINASE"/>
    <property type="match status" value="1"/>
</dbReference>
<dbReference type="Pfam" id="PF00696">
    <property type="entry name" value="AA_kinase"/>
    <property type="match status" value="1"/>
</dbReference>
<evidence type="ECO:0000313" key="19">
    <source>
        <dbReference type="EMBL" id="MDT0263717.1"/>
    </source>
</evidence>
<evidence type="ECO:0000256" key="4">
    <source>
        <dbReference type="ARBA" id="ARBA00005139"/>
    </source>
</evidence>
<dbReference type="CDD" id="cd04913">
    <property type="entry name" value="ACT_AKii-LysC-BS-like_1"/>
    <property type="match status" value="1"/>
</dbReference>
<comment type="similarity">
    <text evidence="5 16">Belongs to the aspartokinase family.</text>
</comment>
<comment type="function">
    <text evidence="1">Catalyzes the phosphorylation of the beta-carboxyl group of aspartic acid with ATP to yield 4-phospho-L-aspartate, which is involved in the branched biosynthetic pathway leading to the biosynthesis of amino acids lysine, threonine, isoleucine and methionine.</text>
</comment>
<evidence type="ECO:0000256" key="13">
    <source>
        <dbReference type="ARBA" id="ARBA00022915"/>
    </source>
</evidence>
<feature type="domain" description="ACT" evidence="18">
    <location>
        <begin position="281"/>
        <end position="366"/>
    </location>
</feature>
<evidence type="ECO:0000256" key="6">
    <source>
        <dbReference type="ARBA" id="ARBA00013059"/>
    </source>
</evidence>
<protein>
    <recommendedName>
        <fullName evidence="7 16">Aspartokinase</fullName>
        <ecNumber evidence="6 16">2.7.2.4</ecNumber>
    </recommendedName>
</protein>
<comment type="pathway">
    <text evidence="4 17">Amino-acid biosynthesis; L-threonine biosynthesis; L-threonine from L-aspartate: step 1/5.</text>
</comment>
<dbReference type="InterPro" id="IPR036393">
    <property type="entry name" value="AceGlu_kinase-like_sf"/>
</dbReference>
<dbReference type="InterPro" id="IPR018042">
    <property type="entry name" value="Aspartate_kinase_CS"/>
</dbReference>
<dbReference type="InterPro" id="IPR054352">
    <property type="entry name" value="ACT_Aspartokinase"/>
</dbReference>
<sequence length="437" mass="45866">MLLTPLGQRSLEDAVGLVVQKFGGSSVADAERIKRVAERVVATRREGNDVVVVVSAMGDTTDELIDLAEQIVPVPSGREFDMLLTAGERISMALLAMAIQSLGYPAESFTGSQAGVLTTSVHGKARIVNITPGRVETSLAEGNVAIVAGFQGVSPDTKNITTLGRGGSDTTAVALAAVLKADVCEIYTDVDGVFSADPRIVPNAKKLDTITYEEMLEMAACGAKVLMLRCVEYGRRYSVPIHVRSSFSNLAGTLVAGSMEDLTVEQAIISGVAHDRSEAKVTVVGVPDKPGQAAALFKVLAEAELNLDMIVQNISTRGTGRTDVSFTLPKTDGVVAMQALTRVQGQVGFEELLYDDHVGKVSLIGAGMRSHPGVSAAFFAALADAGVNVEMISTSEIRISVVTRDTDLDIAVQVVHDAFGLGAEEGEEAVVYGGTGR</sequence>
<dbReference type="InterPro" id="IPR001341">
    <property type="entry name" value="Asp_kinase"/>
</dbReference>
<evidence type="ECO:0000256" key="15">
    <source>
        <dbReference type="ARBA" id="ARBA00047872"/>
    </source>
</evidence>
<dbReference type="PROSITE" id="PS51671">
    <property type="entry name" value="ACT"/>
    <property type="match status" value="1"/>
</dbReference>
<keyword evidence="20" id="KW-1185">Reference proteome</keyword>
<dbReference type="GO" id="GO:0004072">
    <property type="term" value="F:aspartate kinase activity"/>
    <property type="evidence" value="ECO:0007669"/>
    <property type="project" value="UniProtKB-EC"/>
</dbReference>
<keyword evidence="13" id="KW-0220">Diaminopimelate biosynthesis</keyword>
<evidence type="ECO:0000256" key="12">
    <source>
        <dbReference type="ARBA" id="ARBA00022840"/>
    </source>
</evidence>
<comment type="pathway">
    <text evidence="3 17">Amino-acid biosynthesis; L-methionine biosynthesis via de novo pathway; L-homoserine from L-aspartate: step 1/3.</text>
</comment>
<keyword evidence="11 16" id="KW-0418">Kinase</keyword>
<keyword evidence="10" id="KW-0547">Nucleotide-binding</keyword>
<evidence type="ECO:0000256" key="11">
    <source>
        <dbReference type="ARBA" id="ARBA00022777"/>
    </source>
</evidence>
<evidence type="ECO:0000256" key="5">
    <source>
        <dbReference type="ARBA" id="ARBA00010122"/>
    </source>
</evidence>
<accession>A0ABU2JFE0</accession>
<evidence type="ECO:0000256" key="16">
    <source>
        <dbReference type="RuleBase" id="RU003448"/>
    </source>
</evidence>
<dbReference type="NCBIfam" id="TIGR00657">
    <property type="entry name" value="asp_kinases"/>
    <property type="match status" value="1"/>
</dbReference>
<dbReference type="SUPFAM" id="SSF53633">
    <property type="entry name" value="Carbamate kinase-like"/>
    <property type="match status" value="1"/>
</dbReference>
<evidence type="ECO:0000256" key="9">
    <source>
        <dbReference type="ARBA" id="ARBA00022679"/>
    </source>
</evidence>
<evidence type="ECO:0000256" key="7">
    <source>
        <dbReference type="ARBA" id="ARBA00016273"/>
    </source>
</evidence>
<keyword evidence="9 16" id="KW-0808">Transferase</keyword>
<comment type="catalytic activity">
    <reaction evidence="15 16">
        <text>L-aspartate + ATP = 4-phospho-L-aspartate + ADP</text>
        <dbReference type="Rhea" id="RHEA:23776"/>
        <dbReference type="ChEBI" id="CHEBI:29991"/>
        <dbReference type="ChEBI" id="CHEBI:30616"/>
        <dbReference type="ChEBI" id="CHEBI:57535"/>
        <dbReference type="ChEBI" id="CHEBI:456216"/>
        <dbReference type="EC" id="2.7.2.4"/>
    </reaction>
</comment>
<dbReference type="NCBIfam" id="NF005154">
    <property type="entry name" value="PRK06635.1-2"/>
    <property type="match status" value="1"/>
</dbReference>
<dbReference type="SUPFAM" id="SSF55021">
    <property type="entry name" value="ACT-like"/>
    <property type="match status" value="2"/>
</dbReference>
<dbReference type="PROSITE" id="PS00324">
    <property type="entry name" value="ASPARTOKINASE"/>
    <property type="match status" value="1"/>
</dbReference>
<comment type="caution">
    <text evidence="19">The sequence shown here is derived from an EMBL/GenBank/DDBJ whole genome shotgun (WGS) entry which is preliminary data.</text>
</comment>
<evidence type="ECO:0000256" key="2">
    <source>
        <dbReference type="ARBA" id="ARBA00004766"/>
    </source>
</evidence>
<dbReference type="InterPro" id="IPR002912">
    <property type="entry name" value="ACT_dom"/>
</dbReference>
<dbReference type="InterPro" id="IPR001048">
    <property type="entry name" value="Asp/Glu/Uridylate_kinase"/>
</dbReference>
<dbReference type="NCBIfam" id="NF005155">
    <property type="entry name" value="PRK06635.1-4"/>
    <property type="match status" value="1"/>
</dbReference>
<evidence type="ECO:0000256" key="10">
    <source>
        <dbReference type="ARBA" id="ARBA00022741"/>
    </source>
</evidence>
<keyword evidence="8 17" id="KW-0028">Amino-acid biosynthesis</keyword>
<gene>
    <name evidence="19" type="ORF">RM423_20290</name>
</gene>
<keyword evidence="12" id="KW-0067">ATP-binding</keyword>
<dbReference type="EC" id="2.7.2.4" evidence="6 16"/>
<dbReference type="NCBIfam" id="TIGR00656">
    <property type="entry name" value="asp_kin_monofn"/>
    <property type="match status" value="1"/>
</dbReference>